<dbReference type="NCBIfam" id="TIGR00706">
    <property type="entry name" value="SppA_dom"/>
    <property type="match status" value="1"/>
</dbReference>
<dbReference type="InterPro" id="IPR004634">
    <property type="entry name" value="Pept_S49_pIV"/>
</dbReference>
<dbReference type="InterPro" id="IPR029045">
    <property type="entry name" value="ClpP/crotonase-like_dom_sf"/>
</dbReference>
<dbReference type="Gene3D" id="6.20.330.10">
    <property type="match status" value="1"/>
</dbReference>
<name>A0AAE9ZA71_9PROT</name>
<feature type="active site" description="Proton donor/acceptor" evidence="7">
    <location>
        <position position="218"/>
    </location>
</feature>
<feature type="transmembrane region" description="Helical" evidence="8">
    <location>
        <begin position="20"/>
        <end position="45"/>
    </location>
</feature>
<keyword evidence="11" id="KW-1185">Reference proteome</keyword>
<gene>
    <name evidence="10" type="primary">sppA</name>
    <name evidence="10" type="ORF">PUV54_10790</name>
</gene>
<evidence type="ECO:0000313" key="11">
    <source>
        <dbReference type="Proteomes" id="UP001214043"/>
    </source>
</evidence>
<dbReference type="EMBL" id="CP118166">
    <property type="protein sequence ID" value="WDI30444.1"/>
    <property type="molecule type" value="Genomic_DNA"/>
</dbReference>
<dbReference type="GO" id="GO:0016020">
    <property type="term" value="C:membrane"/>
    <property type="evidence" value="ECO:0007669"/>
    <property type="project" value="UniProtKB-SubCell"/>
</dbReference>
<dbReference type="CDD" id="cd07018">
    <property type="entry name" value="S49_SppA_67K_type"/>
    <property type="match status" value="1"/>
</dbReference>
<evidence type="ECO:0000313" key="10">
    <source>
        <dbReference type="EMBL" id="WDI30444.1"/>
    </source>
</evidence>
<dbReference type="GO" id="GO:0006465">
    <property type="term" value="P:signal peptide processing"/>
    <property type="evidence" value="ECO:0007669"/>
    <property type="project" value="InterPro"/>
</dbReference>
<comment type="similarity">
    <text evidence="2">Belongs to the peptidase S49 family.</text>
</comment>
<evidence type="ECO:0000259" key="9">
    <source>
        <dbReference type="Pfam" id="PF01343"/>
    </source>
</evidence>
<keyword evidence="6 8" id="KW-0472">Membrane</keyword>
<evidence type="ECO:0000256" key="4">
    <source>
        <dbReference type="ARBA" id="ARBA00022801"/>
    </source>
</evidence>
<dbReference type="AlphaFoldDB" id="A0AAE9ZA71"/>
<comment type="subcellular location">
    <subcellularLocation>
        <location evidence="1">Membrane</location>
    </subcellularLocation>
</comment>
<dbReference type="InterPro" id="IPR047272">
    <property type="entry name" value="S49_SppA_C"/>
</dbReference>
<accession>A0AAE9ZA71</accession>
<evidence type="ECO:0000256" key="5">
    <source>
        <dbReference type="ARBA" id="ARBA00022825"/>
    </source>
</evidence>
<dbReference type="PANTHER" id="PTHR33209:SF1">
    <property type="entry name" value="PEPTIDASE S49 DOMAIN-CONTAINING PROTEIN"/>
    <property type="match status" value="1"/>
</dbReference>
<dbReference type="CDD" id="cd07023">
    <property type="entry name" value="S49_Sppa_N_C"/>
    <property type="match status" value="1"/>
</dbReference>
<dbReference type="SUPFAM" id="SSF52096">
    <property type="entry name" value="ClpP/crotonase"/>
    <property type="match status" value="2"/>
</dbReference>
<feature type="domain" description="Peptidase S49" evidence="9">
    <location>
        <begin position="150"/>
        <end position="306"/>
    </location>
</feature>
<dbReference type="InterPro" id="IPR002142">
    <property type="entry name" value="Peptidase_S49"/>
</dbReference>
<evidence type="ECO:0000256" key="1">
    <source>
        <dbReference type="ARBA" id="ARBA00004370"/>
    </source>
</evidence>
<dbReference type="Gene3D" id="3.90.226.10">
    <property type="entry name" value="2-enoyl-CoA Hydratase, Chain A, domain 1"/>
    <property type="match status" value="3"/>
</dbReference>
<dbReference type="KEGG" id="hfl:PUV54_10790"/>
<keyword evidence="4" id="KW-0378">Hydrolase</keyword>
<dbReference type="NCBIfam" id="TIGR00705">
    <property type="entry name" value="SppA_67K"/>
    <property type="match status" value="1"/>
</dbReference>
<dbReference type="InterPro" id="IPR004635">
    <property type="entry name" value="Pept_S49_SppA"/>
</dbReference>
<evidence type="ECO:0000256" key="2">
    <source>
        <dbReference type="ARBA" id="ARBA00008683"/>
    </source>
</evidence>
<dbReference type="InterPro" id="IPR047217">
    <property type="entry name" value="S49_SppA_67K_type_N"/>
</dbReference>
<evidence type="ECO:0000256" key="8">
    <source>
        <dbReference type="SAM" id="Phobius"/>
    </source>
</evidence>
<feature type="domain" description="Peptidase S49" evidence="9">
    <location>
        <begin position="405"/>
        <end position="557"/>
    </location>
</feature>
<evidence type="ECO:0000256" key="3">
    <source>
        <dbReference type="ARBA" id="ARBA00022670"/>
    </source>
</evidence>
<proteinExistence type="inferred from homology"/>
<dbReference type="PANTHER" id="PTHR33209">
    <property type="entry name" value="PROTEASE 4"/>
    <property type="match status" value="1"/>
</dbReference>
<dbReference type="RefSeq" id="WP_274492246.1">
    <property type="nucleotide sequence ID" value="NZ_CP118166.1"/>
</dbReference>
<keyword evidence="8" id="KW-0812">Transmembrane</keyword>
<sequence>MSEHESKFTVWGFIKGFAKLIIGFLLLLQGLIGLVVLLLFVGVLVNVMNGVAGNNDEVSVSIPSEAALVLDPNGVLVETAEEIDPFEVLVEQAYGRNEPTQIAVHDIVRVIRNAKEDDRIKGIVLDLGSLGVPSSSASKLHYIADELAAFKDSGKKIIAVGDYYSQDQYFLAANADEIYMNDFGNLIMYGYGNYGMYLKSFMDKLKITSHVFRVGTYKSAVEPFLRDDMSEEAKEANLAYLNVLWRAYIDKVEGARGLAPGSVENYANNMSSIMQSVDGNFANAAVQSGFVDRLMTRAETAEYLAQTFGESRDGKSFKKVGFRRYLASLGREADDNDPNIAVITAAGTIIDGEAPEGRAAGGDTVSAQLKKAREDDKVKAVVLRIDSPGGSTFASDIIRDELLALKASGKPVVASMGSMAASGGYWIAASADEIWAAPTTITGSIGIFGYFFTFENLAAELGVSVDGVGTTSLSPILATGTGPLPESANDIIQQSTENGYRRFLTVINEGRGLDPDYVDSIGQGRVWIGERAQELRLVDHLGDYDDAIGAAARLANLETYDVVKMKDRRTRFEMLLGNVSAQATTMIMGEQKVKRTNGAVARIIQEAEKQVAFFEEFNDPNASYARCIACEQ</sequence>
<dbReference type="Pfam" id="PF01343">
    <property type="entry name" value="Peptidase_S49"/>
    <property type="match status" value="2"/>
</dbReference>
<reference evidence="10" key="1">
    <citation type="submission" date="2023-02" db="EMBL/GenBank/DDBJ databases">
        <title>Genome sequence of Hyphococcus flavus.</title>
        <authorList>
            <person name="Rong J.-C."/>
            <person name="Zhao Q."/>
            <person name="Yi M."/>
            <person name="Wu J.-Y."/>
        </authorList>
    </citation>
    <scope>NUCLEOTIDE SEQUENCE</scope>
    <source>
        <strain evidence="10">MCCC 1K03223</strain>
    </source>
</reference>
<dbReference type="GO" id="GO:0008236">
    <property type="term" value="F:serine-type peptidase activity"/>
    <property type="evidence" value="ECO:0007669"/>
    <property type="project" value="UniProtKB-KW"/>
</dbReference>
<keyword evidence="5" id="KW-0720">Serine protease</keyword>
<dbReference type="Proteomes" id="UP001214043">
    <property type="component" value="Chromosome"/>
</dbReference>
<organism evidence="10 11">
    <name type="scientific">Hyphococcus flavus</name>
    <dbReference type="NCBI Taxonomy" id="1866326"/>
    <lineage>
        <taxon>Bacteria</taxon>
        <taxon>Pseudomonadati</taxon>
        <taxon>Pseudomonadota</taxon>
        <taxon>Alphaproteobacteria</taxon>
        <taxon>Parvularculales</taxon>
        <taxon>Parvularculaceae</taxon>
        <taxon>Hyphococcus</taxon>
    </lineage>
</organism>
<keyword evidence="8" id="KW-1133">Transmembrane helix</keyword>
<evidence type="ECO:0000256" key="7">
    <source>
        <dbReference type="PIRSR" id="PIRSR001217-1"/>
    </source>
</evidence>
<evidence type="ECO:0000256" key="6">
    <source>
        <dbReference type="ARBA" id="ARBA00023136"/>
    </source>
</evidence>
<keyword evidence="3" id="KW-0645">Protease</keyword>
<protein>
    <submittedName>
        <fullName evidence="10">Signal peptide peptidase SppA</fullName>
    </submittedName>
</protein>
<dbReference type="PIRSF" id="PIRSF001217">
    <property type="entry name" value="Protease_4_SppA"/>
    <property type="match status" value="1"/>
</dbReference>
<feature type="active site" description="Nucleophile" evidence="7">
    <location>
        <position position="422"/>
    </location>
</feature>